<comment type="caution">
    <text evidence="3">The sequence shown here is derived from an EMBL/GenBank/DDBJ whole genome shotgun (WGS) entry which is preliminary data.</text>
</comment>
<gene>
    <name evidence="3" type="ORF">F0P94_01495</name>
</gene>
<accession>A0A5N1J4F0</accession>
<protein>
    <recommendedName>
        <fullName evidence="5">DUF4890 domain-containing protein</fullName>
    </recommendedName>
</protein>
<evidence type="ECO:0000256" key="2">
    <source>
        <dbReference type="SAM" id="SignalP"/>
    </source>
</evidence>
<feature type="chain" id="PRO_5024900112" description="DUF4890 domain-containing protein" evidence="2">
    <location>
        <begin position="24"/>
        <end position="185"/>
    </location>
</feature>
<feature type="signal peptide" evidence="2">
    <location>
        <begin position="1"/>
        <end position="23"/>
    </location>
</feature>
<evidence type="ECO:0008006" key="5">
    <source>
        <dbReference type="Google" id="ProtNLM"/>
    </source>
</evidence>
<organism evidence="3 4">
    <name type="scientific">Adhaeribacter soli</name>
    <dbReference type="NCBI Taxonomy" id="2607655"/>
    <lineage>
        <taxon>Bacteria</taxon>
        <taxon>Pseudomonadati</taxon>
        <taxon>Bacteroidota</taxon>
        <taxon>Cytophagia</taxon>
        <taxon>Cytophagales</taxon>
        <taxon>Hymenobacteraceae</taxon>
        <taxon>Adhaeribacter</taxon>
    </lineage>
</organism>
<evidence type="ECO:0000313" key="4">
    <source>
        <dbReference type="Proteomes" id="UP000326570"/>
    </source>
</evidence>
<reference evidence="3 4" key="1">
    <citation type="submission" date="2019-09" db="EMBL/GenBank/DDBJ databases">
        <title>Genome sequence of Adhaeribacter sp. M2.</title>
        <authorList>
            <person name="Srinivasan S."/>
        </authorList>
    </citation>
    <scope>NUCLEOTIDE SEQUENCE [LARGE SCALE GENOMIC DNA]</scope>
    <source>
        <strain evidence="3 4">M2</strain>
    </source>
</reference>
<dbReference type="EMBL" id="VTWT01000001">
    <property type="protein sequence ID" value="KAA9345786.1"/>
    <property type="molecule type" value="Genomic_DNA"/>
</dbReference>
<feature type="region of interest" description="Disordered" evidence="1">
    <location>
        <begin position="161"/>
        <end position="185"/>
    </location>
</feature>
<sequence>MKKMLVMSSLVFASALHTIAVEAGIGTNKKANNNSATVAADKKSGETKAAPAPKKMLSASQRANYLTDQMIRELKLNNYQARTLRAINLDKVTRMMAIEAKGGDPNQIDNDCKGVCKDRDKELENLLSTEQYSKYYGNRPNYYKLDKDYAMGGYLSQPTAKVEKDNLADNDDDATLSAGNQMASR</sequence>
<dbReference type="AlphaFoldDB" id="A0A5N1J4F0"/>
<feature type="region of interest" description="Disordered" evidence="1">
    <location>
        <begin position="30"/>
        <end position="56"/>
    </location>
</feature>
<evidence type="ECO:0000313" key="3">
    <source>
        <dbReference type="EMBL" id="KAA9345786.1"/>
    </source>
</evidence>
<proteinExistence type="predicted"/>
<name>A0A5N1J4F0_9BACT</name>
<keyword evidence="4" id="KW-1185">Reference proteome</keyword>
<keyword evidence="2" id="KW-0732">Signal</keyword>
<evidence type="ECO:0000256" key="1">
    <source>
        <dbReference type="SAM" id="MobiDB-lite"/>
    </source>
</evidence>
<dbReference type="RefSeq" id="WP_150901929.1">
    <property type="nucleotide sequence ID" value="NZ_VTWT01000001.1"/>
</dbReference>
<dbReference type="Proteomes" id="UP000326570">
    <property type="component" value="Unassembled WGS sequence"/>
</dbReference>